<reference evidence="2" key="1">
    <citation type="submission" date="2019-08" db="EMBL/GenBank/DDBJ databases">
        <authorList>
            <person name="Kucharzyk K."/>
            <person name="Murdoch R.W."/>
            <person name="Higgins S."/>
            <person name="Loffler F."/>
        </authorList>
    </citation>
    <scope>NUCLEOTIDE SEQUENCE</scope>
</reference>
<feature type="domain" description="HTH crp-type" evidence="1">
    <location>
        <begin position="1"/>
        <end position="62"/>
    </location>
</feature>
<dbReference type="Pfam" id="PF13545">
    <property type="entry name" value="HTH_Crp_2"/>
    <property type="match status" value="1"/>
</dbReference>
<name>A0A645HG68_9ZZZZ</name>
<evidence type="ECO:0000313" key="2">
    <source>
        <dbReference type="EMBL" id="MPN35104.1"/>
    </source>
</evidence>
<sequence length="67" mass="7973">MAYFMMQMDAVKSTKFQIPFSRRELADYLCVERSAMSRELGRLKDDRLLDFHKNEFEILDLTAFSES</sequence>
<dbReference type="Gene3D" id="2.60.120.10">
    <property type="entry name" value="Jelly Rolls"/>
    <property type="match status" value="1"/>
</dbReference>
<gene>
    <name evidence="2" type="ORF">SDC9_182599</name>
</gene>
<evidence type="ECO:0000259" key="1">
    <source>
        <dbReference type="PROSITE" id="PS51063"/>
    </source>
</evidence>
<proteinExistence type="predicted"/>
<dbReference type="GO" id="GO:0003677">
    <property type="term" value="F:DNA binding"/>
    <property type="evidence" value="ECO:0007669"/>
    <property type="project" value="InterPro"/>
</dbReference>
<dbReference type="SUPFAM" id="SSF46785">
    <property type="entry name" value="Winged helix' DNA-binding domain"/>
    <property type="match status" value="1"/>
</dbReference>
<dbReference type="InterPro" id="IPR014710">
    <property type="entry name" value="RmlC-like_jellyroll"/>
</dbReference>
<dbReference type="InterPro" id="IPR036390">
    <property type="entry name" value="WH_DNA-bd_sf"/>
</dbReference>
<dbReference type="GO" id="GO:0006355">
    <property type="term" value="P:regulation of DNA-templated transcription"/>
    <property type="evidence" value="ECO:0007669"/>
    <property type="project" value="InterPro"/>
</dbReference>
<dbReference type="EMBL" id="VSSQ01088494">
    <property type="protein sequence ID" value="MPN35104.1"/>
    <property type="molecule type" value="Genomic_DNA"/>
</dbReference>
<accession>A0A645HG68</accession>
<dbReference type="AlphaFoldDB" id="A0A645HG68"/>
<dbReference type="InterPro" id="IPR012318">
    <property type="entry name" value="HTH_CRP"/>
</dbReference>
<protein>
    <recommendedName>
        <fullName evidence="1">HTH crp-type domain-containing protein</fullName>
    </recommendedName>
</protein>
<organism evidence="2">
    <name type="scientific">bioreactor metagenome</name>
    <dbReference type="NCBI Taxonomy" id="1076179"/>
    <lineage>
        <taxon>unclassified sequences</taxon>
        <taxon>metagenomes</taxon>
        <taxon>ecological metagenomes</taxon>
    </lineage>
</organism>
<comment type="caution">
    <text evidence="2">The sequence shown here is derived from an EMBL/GenBank/DDBJ whole genome shotgun (WGS) entry which is preliminary data.</text>
</comment>
<dbReference type="PROSITE" id="PS51063">
    <property type="entry name" value="HTH_CRP_2"/>
    <property type="match status" value="1"/>
</dbReference>